<evidence type="ECO:0000256" key="2">
    <source>
        <dbReference type="SAM" id="SignalP"/>
    </source>
</evidence>
<proteinExistence type="predicted"/>
<keyword evidence="2" id="KW-0732">Signal</keyword>
<feature type="compositionally biased region" description="Low complexity" evidence="1">
    <location>
        <begin position="154"/>
        <end position="168"/>
    </location>
</feature>
<accession>A0A8J5WG82</accession>
<evidence type="ECO:0000256" key="1">
    <source>
        <dbReference type="SAM" id="MobiDB-lite"/>
    </source>
</evidence>
<dbReference type="PANTHER" id="PTHR47273:SF6">
    <property type="entry name" value="POLLEN OLE E 1 ALLERGEN AND EXTENSIN FAMILY PROTEIN"/>
    <property type="match status" value="1"/>
</dbReference>
<reference evidence="3" key="1">
    <citation type="journal article" date="2021" name="bioRxiv">
        <title>Whole Genome Assembly and Annotation of Northern Wild Rice, Zizania palustris L., Supports a Whole Genome Duplication in the Zizania Genus.</title>
        <authorList>
            <person name="Haas M."/>
            <person name="Kono T."/>
            <person name="Macchietto M."/>
            <person name="Millas R."/>
            <person name="McGilp L."/>
            <person name="Shao M."/>
            <person name="Duquette J."/>
            <person name="Hirsch C.N."/>
            <person name="Kimball J."/>
        </authorList>
    </citation>
    <scope>NUCLEOTIDE SEQUENCE</scope>
    <source>
        <tissue evidence="3">Fresh leaf tissue</tissue>
    </source>
</reference>
<organism evidence="3 4">
    <name type="scientific">Zizania palustris</name>
    <name type="common">Northern wild rice</name>
    <dbReference type="NCBI Taxonomy" id="103762"/>
    <lineage>
        <taxon>Eukaryota</taxon>
        <taxon>Viridiplantae</taxon>
        <taxon>Streptophyta</taxon>
        <taxon>Embryophyta</taxon>
        <taxon>Tracheophyta</taxon>
        <taxon>Spermatophyta</taxon>
        <taxon>Magnoliopsida</taxon>
        <taxon>Liliopsida</taxon>
        <taxon>Poales</taxon>
        <taxon>Poaceae</taxon>
        <taxon>BOP clade</taxon>
        <taxon>Oryzoideae</taxon>
        <taxon>Oryzeae</taxon>
        <taxon>Zizaniinae</taxon>
        <taxon>Zizania</taxon>
    </lineage>
</organism>
<feature type="region of interest" description="Disordered" evidence="1">
    <location>
        <begin position="146"/>
        <end position="171"/>
    </location>
</feature>
<dbReference type="AlphaFoldDB" id="A0A8J5WG82"/>
<dbReference type="Pfam" id="PF01190">
    <property type="entry name" value="Pollen_Ole_e_1"/>
    <property type="match status" value="1"/>
</dbReference>
<evidence type="ECO:0000313" key="4">
    <source>
        <dbReference type="Proteomes" id="UP000729402"/>
    </source>
</evidence>
<sequence>MELVGGGGGRRRGGSAPLLLLSLMMAASVAADAASMELYFSAAELARIAGYGEEPVSTVVVSGQVACELRLDPGPDLLTFDLPGAVVAVACETEGPNTKTKAKAAFATTDESGNFTIDLPSRLHATPSLENACSVEVLQLPPGSPCRRRSLQLPSSHGLRPSPSSSSSADGVRAYTTGVIRLHAAASTAPRTPASRSSARLCR</sequence>
<gene>
    <name evidence="3" type="ORF">GUJ93_ZPchr0010g9987</name>
</gene>
<feature type="signal peptide" evidence="2">
    <location>
        <begin position="1"/>
        <end position="31"/>
    </location>
</feature>
<evidence type="ECO:0000313" key="3">
    <source>
        <dbReference type="EMBL" id="KAG8088233.1"/>
    </source>
</evidence>
<dbReference type="OrthoDB" id="744797at2759"/>
<keyword evidence="4" id="KW-1185">Reference proteome</keyword>
<dbReference type="PANTHER" id="PTHR47273">
    <property type="entry name" value="EXPRESSED PROTEIN"/>
    <property type="match status" value="1"/>
</dbReference>
<feature type="chain" id="PRO_5035145171" evidence="2">
    <location>
        <begin position="32"/>
        <end position="203"/>
    </location>
</feature>
<dbReference type="EMBL" id="JAAALK010000082">
    <property type="protein sequence ID" value="KAG8088233.1"/>
    <property type="molecule type" value="Genomic_DNA"/>
</dbReference>
<name>A0A8J5WG82_ZIZPA</name>
<reference evidence="3" key="2">
    <citation type="submission" date="2021-02" db="EMBL/GenBank/DDBJ databases">
        <authorList>
            <person name="Kimball J.A."/>
            <person name="Haas M.W."/>
            <person name="Macchietto M."/>
            <person name="Kono T."/>
            <person name="Duquette J."/>
            <person name="Shao M."/>
        </authorList>
    </citation>
    <scope>NUCLEOTIDE SEQUENCE</scope>
    <source>
        <tissue evidence="3">Fresh leaf tissue</tissue>
    </source>
</reference>
<protein>
    <submittedName>
        <fullName evidence="3">Uncharacterized protein</fullName>
    </submittedName>
</protein>
<comment type="caution">
    <text evidence="3">The sequence shown here is derived from an EMBL/GenBank/DDBJ whole genome shotgun (WGS) entry which is preliminary data.</text>
</comment>
<dbReference type="Proteomes" id="UP000729402">
    <property type="component" value="Unassembled WGS sequence"/>
</dbReference>